<evidence type="ECO:0000256" key="1">
    <source>
        <dbReference type="ARBA" id="ARBA00023015"/>
    </source>
</evidence>
<evidence type="ECO:0000256" key="2">
    <source>
        <dbReference type="ARBA" id="ARBA00023125"/>
    </source>
</evidence>
<organism evidence="5 8">
    <name type="scientific">Methanosarcina mazei</name>
    <name type="common">Methanosarcina frisia</name>
    <dbReference type="NCBI Taxonomy" id="2209"/>
    <lineage>
        <taxon>Archaea</taxon>
        <taxon>Methanobacteriati</taxon>
        <taxon>Methanobacteriota</taxon>
        <taxon>Stenosarchaea group</taxon>
        <taxon>Methanomicrobia</taxon>
        <taxon>Methanosarcinales</taxon>
        <taxon>Methanosarcinaceae</taxon>
        <taxon>Methanosarcina</taxon>
    </lineage>
</organism>
<evidence type="ECO:0000313" key="7">
    <source>
        <dbReference type="Proteomes" id="UP000034152"/>
    </source>
</evidence>
<dbReference type="GO" id="GO:0003700">
    <property type="term" value="F:DNA-binding transcription factor activity"/>
    <property type="evidence" value="ECO:0007669"/>
    <property type="project" value="InterPro"/>
</dbReference>
<dbReference type="SUPFAM" id="SSF46785">
    <property type="entry name" value="Winged helix' DNA-binding domain"/>
    <property type="match status" value="1"/>
</dbReference>
<dbReference type="InterPro" id="IPR051011">
    <property type="entry name" value="Metal_resp_trans_reg"/>
</dbReference>
<dbReference type="GO" id="GO:0003677">
    <property type="term" value="F:DNA binding"/>
    <property type="evidence" value="ECO:0007669"/>
    <property type="project" value="UniProtKB-KW"/>
</dbReference>
<gene>
    <name evidence="5" type="ORF">DU47_13875</name>
    <name evidence="6" type="ORF">DU80_14365</name>
</gene>
<dbReference type="PANTHER" id="PTHR43132">
    <property type="entry name" value="ARSENICAL RESISTANCE OPERON REPRESSOR ARSR-RELATED"/>
    <property type="match status" value="1"/>
</dbReference>
<dbReference type="InterPro" id="IPR001845">
    <property type="entry name" value="HTH_ArsR_DNA-bd_dom"/>
</dbReference>
<dbReference type="Pfam" id="PF01022">
    <property type="entry name" value="HTH_5"/>
    <property type="match status" value="1"/>
</dbReference>
<dbReference type="InterPro" id="IPR036390">
    <property type="entry name" value="WH_DNA-bd_sf"/>
</dbReference>
<dbReference type="Proteomes" id="UP000034152">
    <property type="component" value="Unassembled WGS sequence"/>
</dbReference>
<sequence length="125" mass="14073">MSLVEIDRCEINCIHEEAVKAVRDALFGEDVAALLAELFRALGDPTRVKILFSLMTKELCVCDLSAVIGASESAVSHQLRILRNLRLVKYRREGKVLYYSLADAHVEKLFAQGLEHVTEDQKTEK</sequence>
<keyword evidence="3" id="KW-0804">Transcription</keyword>
<dbReference type="InterPro" id="IPR036388">
    <property type="entry name" value="WH-like_DNA-bd_sf"/>
</dbReference>
<feature type="domain" description="HTH arsR-type" evidence="4">
    <location>
        <begin position="27"/>
        <end position="121"/>
    </location>
</feature>
<dbReference type="InterPro" id="IPR018334">
    <property type="entry name" value="ArsR_HTH"/>
</dbReference>
<comment type="caution">
    <text evidence="5">The sequence shown here is derived from an EMBL/GenBank/DDBJ whole genome shotgun (WGS) entry which is preliminary data.</text>
</comment>
<dbReference type="EMBL" id="JJQU01000021">
    <property type="protein sequence ID" value="KKH90492.1"/>
    <property type="molecule type" value="Genomic_DNA"/>
</dbReference>
<evidence type="ECO:0000256" key="3">
    <source>
        <dbReference type="ARBA" id="ARBA00023163"/>
    </source>
</evidence>
<dbReference type="InterPro" id="IPR011991">
    <property type="entry name" value="ArsR-like_HTH"/>
</dbReference>
<keyword evidence="2" id="KW-0238">DNA-binding</keyword>
<keyword evidence="8" id="KW-1185">Reference proteome</keyword>
<evidence type="ECO:0000313" key="6">
    <source>
        <dbReference type="EMBL" id="KKH90492.1"/>
    </source>
</evidence>
<reference evidence="7 8" key="1">
    <citation type="journal article" date="2015" name="ISME J.">
        <title>Genomic and phenotypic differentiation among Methanosarcina mazei populations from Columbia River sediment.</title>
        <authorList>
            <person name="Youngblut N.D."/>
            <person name="Wirth J.S."/>
            <person name="Henriksen J.R."/>
            <person name="Smith M."/>
            <person name="Simon H."/>
            <person name="Metcalf W.W."/>
            <person name="Whitaker R.J."/>
        </authorList>
    </citation>
    <scope>NUCLEOTIDE SEQUENCE [LARGE SCALE GENOMIC DNA]</scope>
    <source>
        <strain evidence="6 7">1.H.M.2.1</strain>
        <strain evidence="5 8">2.F.A.2.4</strain>
    </source>
</reference>
<evidence type="ECO:0000313" key="8">
    <source>
        <dbReference type="Proteomes" id="UP000034578"/>
    </source>
</evidence>
<dbReference type="SMART" id="SM00418">
    <property type="entry name" value="HTH_ARSR"/>
    <property type="match status" value="1"/>
</dbReference>
<dbReference type="CDD" id="cd00090">
    <property type="entry name" value="HTH_ARSR"/>
    <property type="match status" value="1"/>
</dbReference>
<evidence type="ECO:0000259" key="4">
    <source>
        <dbReference type="PROSITE" id="PS50987"/>
    </source>
</evidence>
<dbReference type="EMBL" id="JJOS01000012">
    <property type="protein sequence ID" value="KKG06310.1"/>
    <property type="molecule type" value="Genomic_DNA"/>
</dbReference>
<dbReference type="Proteomes" id="UP000034578">
    <property type="component" value="Unassembled WGS sequence"/>
</dbReference>
<proteinExistence type="predicted"/>
<evidence type="ECO:0000313" key="5">
    <source>
        <dbReference type="EMBL" id="KKG06310.1"/>
    </source>
</evidence>
<name>A0A0F8EE80_METMZ</name>
<dbReference type="AlphaFoldDB" id="A0A0F8EE80"/>
<dbReference type="PANTHER" id="PTHR43132:SF6">
    <property type="entry name" value="HTH-TYPE TRANSCRIPTIONAL REPRESSOR CZRA"/>
    <property type="match status" value="1"/>
</dbReference>
<dbReference type="PROSITE" id="PS50987">
    <property type="entry name" value="HTH_ARSR_2"/>
    <property type="match status" value="1"/>
</dbReference>
<dbReference type="NCBIfam" id="NF033788">
    <property type="entry name" value="HTH_metalloreg"/>
    <property type="match status" value="1"/>
</dbReference>
<keyword evidence="1" id="KW-0805">Transcription regulation</keyword>
<dbReference type="PRINTS" id="PR00778">
    <property type="entry name" value="HTHARSR"/>
</dbReference>
<accession>A0A0F8EE80</accession>
<dbReference type="PATRIC" id="fig|2209.56.peg.3106"/>
<dbReference type="Gene3D" id="1.10.10.10">
    <property type="entry name" value="Winged helix-like DNA-binding domain superfamily/Winged helix DNA-binding domain"/>
    <property type="match status" value="1"/>
</dbReference>
<dbReference type="PROSITE" id="PS00846">
    <property type="entry name" value="HTH_ARSR_1"/>
    <property type="match status" value="1"/>
</dbReference>
<protein>
    <submittedName>
        <fullName evidence="5">ArsR family transcriptional regulator</fullName>
    </submittedName>
</protein>